<name>A0ABR1RQW3_9PEZI</name>
<keyword evidence="3" id="KW-1185">Reference proteome</keyword>
<dbReference type="InterPro" id="IPR035979">
    <property type="entry name" value="RBD_domain_sf"/>
</dbReference>
<protein>
    <recommendedName>
        <fullName evidence="1">RRM domain-containing protein</fullName>
    </recommendedName>
</protein>
<dbReference type="InterPro" id="IPR012677">
    <property type="entry name" value="Nucleotide-bd_a/b_plait_sf"/>
</dbReference>
<dbReference type="Gene3D" id="3.30.70.330">
    <property type="match status" value="1"/>
</dbReference>
<sequence>MDHQSSIPFIAQRGANSARVVGGLSRGSTMAQHLRRLHGASPSQEETHPTLASLVADSDPLVAVEPTSDGACQFDTTAGPNNASLIAPPPAPRARPQATGTQLARALRRVPGSYQGNILASDNLSAPIPPNENCSIFVRNLPADLTHEQLFAALRGIGRIASVYINRPTNRHPTCAAKVIL</sequence>
<organism evidence="2 3">
    <name type="scientific">Apiospora rasikravindrae</name>
    <dbReference type="NCBI Taxonomy" id="990691"/>
    <lineage>
        <taxon>Eukaryota</taxon>
        <taxon>Fungi</taxon>
        <taxon>Dikarya</taxon>
        <taxon>Ascomycota</taxon>
        <taxon>Pezizomycotina</taxon>
        <taxon>Sordariomycetes</taxon>
        <taxon>Xylariomycetidae</taxon>
        <taxon>Amphisphaeriales</taxon>
        <taxon>Apiosporaceae</taxon>
        <taxon>Apiospora</taxon>
    </lineage>
</organism>
<feature type="domain" description="RRM" evidence="1">
    <location>
        <begin position="136"/>
        <end position="174"/>
    </location>
</feature>
<reference evidence="2 3" key="1">
    <citation type="submission" date="2023-01" db="EMBL/GenBank/DDBJ databases">
        <title>Analysis of 21 Apiospora genomes using comparative genomics revels a genus with tremendous synthesis potential of carbohydrate active enzymes and secondary metabolites.</title>
        <authorList>
            <person name="Sorensen T."/>
        </authorList>
    </citation>
    <scope>NUCLEOTIDE SEQUENCE [LARGE SCALE GENOMIC DNA]</scope>
    <source>
        <strain evidence="2 3">CBS 33761</strain>
    </source>
</reference>
<comment type="caution">
    <text evidence="2">The sequence shown here is derived from an EMBL/GenBank/DDBJ whole genome shotgun (WGS) entry which is preliminary data.</text>
</comment>
<evidence type="ECO:0000259" key="1">
    <source>
        <dbReference type="Pfam" id="PF00076"/>
    </source>
</evidence>
<dbReference type="EMBL" id="JAQQWK010000013">
    <property type="protein sequence ID" value="KAK8017318.1"/>
    <property type="molecule type" value="Genomic_DNA"/>
</dbReference>
<dbReference type="Proteomes" id="UP001444661">
    <property type="component" value="Unassembled WGS sequence"/>
</dbReference>
<evidence type="ECO:0000313" key="2">
    <source>
        <dbReference type="EMBL" id="KAK8017318.1"/>
    </source>
</evidence>
<gene>
    <name evidence="2" type="ORF">PG993_013644</name>
</gene>
<accession>A0ABR1RQW3</accession>
<dbReference type="InterPro" id="IPR000504">
    <property type="entry name" value="RRM_dom"/>
</dbReference>
<proteinExistence type="predicted"/>
<evidence type="ECO:0000313" key="3">
    <source>
        <dbReference type="Proteomes" id="UP001444661"/>
    </source>
</evidence>
<dbReference type="Pfam" id="PF00076">
    <property type="entry name" value="RRM_1"/>
    <property type="match status" value="1"/>
</dbReference>
<dbReference type="SUPFAM" id="SSF54928">
    <property type="entry name" value="RNA-binding domain, RBD"/>
    <property type="match status" value="1"/>
</dbReference>
<dbReference type="CDD" id="cd00590">
    <property type="entry name" value="RRM_SF"/>
    <property type="match status" value="1"/>
</dbReference>